<sequence length="91" mass="10603">MAKFIVTYENGRIKKEITFRGEVYTVTMGSWDGCSRTAEEKAFNHQFEERHPEDRDLEEIASLMDDMSFGSWDDIEESLKELAKFEQNSAV</sequence>
<dbReference type="Proteomes" id="UP000183410">
    <property type="component" value="Unassembled WGS sequence"/>
</dbReference>
<organism evidence="1 2">
    <name type="scientific">Paenibacillus algorifonticola</name>
    <dbReference type="NCBI Taxonomy" id="684063"/>
    <lineage>
        <taxon>Bacteria</taxon>
        <taxon>Bacillati</taxon>
        <taxon>Bacillota</taxon>
        <taxon>Bacilli</taxon>
        <taxon>Bacillales</taxon>
        <taxon>Paenibacillaceae</taxon>
        <taxon>Paenibacillus</taxon>
    </lineage>
</organism>
<dbReference type="RefSeq" id="WP_046230457.1">
    <property type="nucleotide sequence ID" value="NZ_FONN01000001.1"/>
</dbReference>
<accession>A0A1I1XUT8</accession>
<evidence type="ECO:0000313" key="2">
    <source>
        <dbReference type="Proteomes" id="UP000183410"/>
    </source>
</evidence>
<name>A0A1I1XUT8_9BACL</name>
<gene>
    <name evidence="1" type="ORF">SAMN04487969_101106</name>
</gene>
<proteinExistence type="predicted"/>
<protein>
    <submittedName>
        <fullName evidence="1">Uncharacterized protein</fullName>
    </submittedName>
</protein>
<evidence type="ECO:0000313" key="1">
    <source>
        <dbReference type="EMBL" id="SFE11064.1"/>
    </source>
</evidence>
<dbReference type="EMBL" id="FONN01000001">
    <property type="protein sequence ID" value="SFE11064.1"/>
    <property type="molecule type" value="Genomic_DNA"/>
</dbReference>
<keyword evidence="2" id="KW-1185">Reference proteome</keyword>
<reference evidence="2" key="1">
    <citation type="submission" date="2016-10" db="EMBL/GenBank/DDBJ databases">
        <authorList>
            <person name="Varghese N."/>
            <person name="Submissions S."/>
        </authorList>
    </citation>
    <scope>NUCLEOTIDE SEQUENCE [LARGE SCALE GENOMIC DNA]</scope>
    <source>
        <strain evidence="2">CGMCC 1.10223</strain>
    </source>
</reference>
<dbReference type="AlphaFoldDB" id="A0A1I1XUT8"/>